<protein>
    <submittedName>
        <fullName evidence="1">Uncharacterized protein</fullName>
    </submittedName>
</protein>
<keyword evidence="2" id="KW-1185">Reference proteome</keyword>
<reference evidence="1" key="2">
    <citation type="submission" date="2023-04" db="EMBL/GenBank/DDBJ databases">
        <authorList>
            <person name="Bu L."/>
            <person name="Lu L."/>
            <person name="Laidemitt M.R."/>
            <person name="Zhang S.M."/>
            <person name="Mutuku M."/>
            <person name="Mkoji G."/>
            <person name="Steinauer M."/>
            <person name="Loker E.S."/>
        </authorList>
    </citation>
    <scope>NUCLEOTIDE SEQUENCE</scope>
    <source>
        <strain evidence="1">KasaAsao</strain>
        <tissue evidence="1">Whole Snail</tissue>
    </source>
</reference>
<comment type="caution">
    <text evidence="1">The sequence shown here is derived from an EMBL/GenBank/DDBJ whole genome shotgun (WGS) entry which is preliminary data.</text>
</comment>
<dbReference type="EMBL" id="JASAOG010000222">
    <property type="protein sequence ID" value="KAK0043214.1"/>
    <property type="molecule type" value="Genomic_DNA"/>
</dbReference>
<organism evidence="1 2">
    <name type="scientific">Biomphalaria pfeifferi</name>
    <name type="common">Bloodfluke planorb</name>
    <name type="synonym">Freshwater snail</name>
    <dbReference type="NCBI Taxonomy" id="112525"/>
    <lineage>
        <taxon>Eukaryota</taxon>
        <taxon>Metazoa</taxon>
        <taxon>Spiralia</taxon>
        <taxon>Lophotrochozoa</taxon>
        <taxon>Mollusca</taxon>
        <taxon>Gastropoda</taxon>
        <taxon>Heterobranchia</taxon>
        <taxon>Euthyneura</taxon>
        <taxon>Panpulmonata</taxon>
        <taxon>Hygrophila</taxon>
        <taxon>Lymnaeoidea</taxon>
        <taxon>Planorbidae</taxon>
        <taxon>Biomphalaria</taxon>
    </lineage>
</organism>
<dbReference type="Proteomes" id="UP001233172">
    <property type="component" value="Unassembled WGS sequence"/>
</dbReference>
<proteinExistence type="predicted"/>
<gene>
    <name evidence="1" type="ORF">Bpfe_027392</name>
</gene>
<reference evidence="1" key="1">
    <citation type="journal article" date="2023" name="PLoS Negl. Trop. Dis.">
        <title>A genome sequence for Biomphalaria pfeifferi, the major vector snail for the human-infecting parasite Schistosoma mansoni.</title>
        <authorList>
            <person name="Bu L."/>
            <person name="Lu L."/>
            <person name="Laidemitt M.R."/>
            <person name="Zhang S.M."/>
            <person name="Mutuku M."/>
            <person name="Mkoji G."/>
            <person name="Steinauer M."/>
            <person name="Loker E.S."/>
        </authorList>
    </citation>
    <scope>NUCLEOTIDE SEQUENCE</scope>
    <source>
        <strain evidence="1">KasaAsao</strain>
    </source>
</reference>
<sequence length="133" mass="15427">MCRDETPYLTSNDQIIFVNNHTCRRPVSPHTATAAYAPTDATVVHASEWRRGRDKYDCHRSSARKRIRTNRGRRRKKKMEVVFCVSKATIMEERRVTGQVWGTQYTIALLDKVRTTDWGSSDLYTPKCFQVVS</sequence>
<name>A0AAD8AVH0_BIOPF</name>
<dbReference type="AlphaFoldDB" id="A0AAD8AVH0"/>
<evidence type="ECO:0000313" key="1">
    <source>
        <dbReference type="EMBL" id="KAK0043214.1"/>
    </source>
</evidence>
<evidence type="ECO:0000313" key="2">
    <source>
        <dbReference type="Proteomes" id="UP001233172"/>
    </source>
</evidence>
<accession>A0AAD8AVH0</accession>